<gene>
    <name evidence="1" type="ORF">EV420DRAFT_1634886</name>
</gene>
<dbReference type="AlphaFoldDB" id="A0AA39NRE2"/>
<dbReference type="Proteomes" id="UP001175211">
    <property type="component" value="Unassembled WGS sequence"/>
</dbReference>
<accession>A0AA39NRE2</accession>
<dbReference type="RefSeq" id="XP_060340255.1">
    <property type="nucleotide sequence ID" value="XM_060476382.1"/>
</dbReference>
<proteinExistence type="predicted"/>
<organism evidence="1 2">
    <name type="scientific">Armillaria tabescens</name>
    <name type="common">Ringless honey mushroom</name>
    <name type="synonym">Agaricus tabescens</name>
    <dbReference type="NCBI Taxonomy" id="1929756"/>
    <lineage>
        <taxon>Eukaryota</taxon>
        <taxon>Fungi</taxon>
        <taxon>Dikarya</taxon>
        <taxon>Basidiomycota</taxon>
        <taxon>Agaricomycotina</taxon>
        <taxon>Agaricomycetes</taxon>
        <taxon>Agaricomycetidae</taxon>
        <taxon>Agaricales</taxon>
        <taxon>Marasmiineae</taxon>
        <taxon>Physalacriaceae</taxon>
        <taxon>Desarmillaria</taxon>
    </lineage>
</organism>
<evidence type="ECO:0000313" key="1">
    <source>
        <dbReference type="EMBL" id="KAK0470462.1"/>
    </source>
</evidence>
<protein>
    <submittedName>
        <fullName evidence="1">Uncharacterized protein</fullName>
    </submittedName>
</protein>
<reference evidence="1" key="1">
    <citation type="submission" date="2023-06" db="EMBL/GenBank/DDBJ databases">
        <authorList>
            <consortium name="Lawrence Berkeley National Laboratory"/>
            <person name="Ahrendt S."/>
            <person name="Sahu N."/>
            <person name="Indic B."/>
            <person name="Wong-Bajracharya J."/>
            <person name="Merenyi Z."/>
            <person name="Ke H.-M."/>
            <person name="Monk M."/>
            <person name="Kocsube S."/>
            <person name="Drula E."/>
            <person name="Lipzen A."/>
            <person name="Balint B."/>
            <person name="Henrissat B."/>
            <person name="Andreopoulos B."/>
            <person name="Martin F.M."/>
            <person name="Harder C.B."/>
            <person name="Rigling D."/>
            <person name="Ford K.L."/>
            <person name="Foster G.D."/>
            <person name="Pangilinan J."/>
            <person name="Papanicolaou A."/>
            <person name="Barry K."/>
            <person name="LaButti K."/>
            <person name="Viragh M."/>
            <person name="Koriabine M."/>
            <person name="Yan M."/>
            <person name="Riley R."/>
            <person name="Champramary S."/>
            <person name="Plett K.L."/>
            <person name="Tsai I.J."/>
            <person name="Slot J."/>
            <person name="Sipos G."/>
            <person name="Plett J."/>
            <person name="Nagy L.G."/>
            <person name="Grigoriev I.V."/>
        </authorList>
    </citation>
    <scope>NUCLEOTIDE SEQUENCE</scope>
    <source>
        <strain evidence="1">CCBAS 213</strain>
    </source>
</reference>
<comment type="caution">
    <text evidence="1">The sequence shown here is derived from an EMBL/GenBank/DDBJ whole genome shotgun (WGS) entry which is preliminary data.</text>
</comment>
<dbReference type="EMBL" id="JAUEPS010000001">
    <property type="protein sequence ID" value="KAK0470462.1"/>
    <property type="molecule type" value="Genomic_DNA"/>
</dbReference>
<keyword evidence="2" id="KW-1185">Reference proteome</keyword>
<sequence>MPAHSFLPPVVAVWGHGLSTLVFDKSCCIGSVGIKPCGYALPPPSCLTTAENPHKIQMMFKFWLHIHVPMIAHLSSTFYTPALMDQNSWKTLISLDYLGMASQQESSDTKAAKQQDKMREFLKGCCDEIEMDLGTTEKESIFWRGKPFVKLTAADHQEIVWEISELEFHLELAELDHMMQVAAPNHDTACETAVSCCFAGPIMVADVRSANMGFAHLNWFDGAPYLCSLR</sequence>
<dbReference type="GeneID" id="85359930"/>
<evidence type="ECO:0000313" key="2">
    <source>
        <dbReference type="Proteomes" id="UP001175211"/>
    </source>
</evidence>
<name>A0AA39NRE2_ARMTA</name>